<dbReference type="RefSeq" id="WP_247809837.1">
    <property type="nucleotide sequence ID" value="NZ_CP095855.1"/>
</dbReference>
<dbReference type="EMBL" id="CP095855">
    <property type="protein sequence ID" value="UPK67458.1"/>
    <property type="molecule type" value="Genomic_DNA"/>
</dbReference>
<sequence>MIIFESTSTFNICDFVRDSMVLLLRGGAVANKKFKYVDIKFVDVVYLDIPTCLRGITIKELPQGTGDFFSLQFQEQKQGSKGFVIESEGIEYVIIGSTLSAYYVNTTPSSSSIRAELKPSRIQPIVTV</sequence>
<evidence type="ECO:0000313" key="2">
    <source>
        <dbReference type="Proteomes" id="UP000830198"/>
    </source>
</evidence>
<accession>A0ABY4HUJ2</accession>
<keyword evidence="2" id="KW-1185">Reference proteome</keyword>
<proteinExistence type="predicted"/>
<evidence type="ECO:0000313" key="1">
    <source>
        <dbReference type="EMBL" id="UPK67458.1"/>
    </source>
</evidence>
<reference evidence="1 2" key="1">
    <citation type="submission" date="2022-04" db="EMBL/GenBank/DDBJ databases">
        <title>The arsenic-methylating capacity of Chitinophaga filiformis YT5 during chitin decomposition.</title>
        <authorList>
            <person name="Chen G."/>
            <person name="Liang Y."/>
        </authorList>
    </citation>
    <scope>NUCLEOTIDE SEQUENCE [LARGE SCALE GENOMIC DNA]</scope>
    <source>
        <strain evidence="1 2">YT5</strain>
    </source>
</reference>
<gene>
    <name evidence="1" type="ORF">MYF79_21170</name>
</gene>
<protein>
    <submittedName>
        <fullName evidence="1">Uncharacterized protein</fullName>
    </submittedName>
</protein>
<dbReference type="Proteomes" id="UP000830198">
    <property type="component" value="Chromosome"/>
</dbReference>
<organism evidence="1 2">
    <name type="scientific">Chitinophaga filiformis</name>
    <name type="common">Myxococcus filiformis</name>
    <name type="synonym">Flexibacter filiformis</name>
    <dbReference type="NCBI Taxonomy" id="104663"/>
    <lineage>
        <taxon>Bacteria</taxon>
        <taxon>Pseudomonadati</taxon>
        <taxon>Bacteroidota</taxon>
        <taxon>Chitinophagia</taxon>
        <taxon>Chitinophagales</taxon>
        <taxon>Chitinophagaceae</taxon>
        <taxon>Chitinophaga</taxon>
    </lineage>
</organism>
<name>A0ABY4HUJ2_CHIFI</name>